<feature type="repeat" description="TPR" evidence="7">
    <location>
        <begin position="526"/>
        <end position="559"/>
    </location>
</feature>
<feature type="compositionally biased region" description="Basic residues" evidence="8">
    <location>
        <begin position="436"/>
        <end position="446"/>
    </location>
</feature>
<feature type="repeat" description="TPR" evidence="7">
    <location>
        <begin position="696"/>
        <end position="729"/>
    </location>
</feature>
<dbReference type="Proteomes" id="UP000828390">
    <property type="component" value="Unassembled WGS sequence"/>
</dbReference>
<evidence type="ECO:0000256" key="4">
    <source>
        <dbReference type="ARBA" id="ARBA00023242"/>
    </source>
</evidence>
<dbReference type="Pfam" id="PF13432">
    <property type="entry name" value="TPR_16"/>
    <property type="match status" value="1"/>
</dbReference>
<evidence type="ECO:0000256" key="2">
    <source>
        <dbReference type="ARBA" id="ARBA00022737"/>
    </source>
</evidence>
<evidence type="ECO:0000256" key="5">
    <source>
        <dbReference type="ARBA" id="ARBA00038210"/>
    </source>
</evidence>
<feature type="repeat" description="TPR" evidence="7">
    <location>
        <begin position="114"/>
        <end position="147"/>
    </location>
</feature>
<feature type="region of interest" description="Disordered" evidence="8">
    <location>
        <begin position="346"/>
        <end position="451"/>
    </location>
</feature>
<reference evidence="9" key="1">
    <citation type="journal article" date="2019" name="bioRxiv">
        <title>The Genome of the Zebra Mussel, Dreissena polymorpha: A Resource for Invasive Species Research.</title>
        <authorList>
            <person name="McCartney M.A."/>
            <person name="Auch B."/>
            <person name="Kono T."/>
            <person name="Mallez S."/>
            <person name="Zhang Y."/>
            <person name="Obille A."/>
            <person name="Becker A."/>
            <person name="Abrahante J.E."/>
            <person name="Garbe J."/>
            <person name="Badalamenti J.P."/>
            <person name="Herman A."/>
            <person name="Mangelson H."/>
            <person name="Liachko I."/>
            <person name="Sullivan S."/>
            <person name="Sone E.D."/>
            <person name="Koren S."/>
            <person name="Silverstein K.A.T."/>
            <person name="Beckman K.B."/>
            <person name="Gohl D.M."/>
        </authorList>
    </citation>
    <scope>NUCLEOTIDE SEQUENCE</scope>
    <source>
        <strain evidence="9">Duluth1</strain>
        <tissue evidence="9">Whole animal</tissue>
    </source>
</reference>
<protein>
    <recommendedName>
        <fullName evidence="6">Cell division cycle protein 27 homolog</fullName>
    </recommendedName>
</protein>
<evidence type="ECO:0000256" key="6">
    <source>
        <dbReference type="ARBA" id="ARBA00039307"/>
    </source>
</evidence>
<name>A0A9D4BUC6_DREPO</name>
<comment type="similarity">
    <text evidence="5">Belongs to the APC3/CDC27 family.</text>
</comment>
<dbReference type="SUPFAM" id="SSF48452">
    <property type="entry name" value="TPR-like"/>
    <property type="match status" value="2"/>
</dbReference>
<keyword evidence="2" id="KW-0677">Repeat</keyword>
<dbReference type="PANTHER" id="PTHR12558:SF13">
    <property type="entry name" value="CELL DIVISION CYCLE PROTEIN 27 HOMOLOG"/>
    <property type="match status" value="1"/>
</dbReference>
<dbReference type="EMBL" id="JAIWYP010000014">
    <property type="protein sequence ID" value="KAH3706248.1"/>
    <property type="molecule type" value="Genomic_DNA"/>
</dbReference>
<feature type="compositionally biased region" description="Low complexity" evidence="8">
    <location>
        <begin position="389"/>
        <end position="417"/>
    </location>
</feature>
<keyword evidence="3 7" id="KW-0802">TPR repeat</keyword>
<feature type="repeat" description="TPR" evidence="7">
    <location>
        <begin position="628"/>
        <end position="661"/>
    </location>
</feature>
<comment type="caution">
    <text evidence="9">The sequence shown here is derived from an EMBL/GenBank/DDBJ whole genome shotgun (WGS) entry which is preliminary data.</text>
</comment>
<feature type="repeat" description="TPR" evidence="7">
    <location>
        <begin position="662"/>
        <end position="695"/>
    </location>
</feature>
<dbReference type="GO" id="GO:0031145">
    <property type="term" value="P:anaphase-promoting complex-dependent catabolic process"/>
    <property type="evidence" value="ECO:0007669"/>
    <property type="project" value="TreeGrafter"/>
</dbReference>
<dbReference type="InterPro" id="IPR011990">
    <property type="entry name" value="TPR-like_helical_dom_sf"/>
</dbReference>
<evidence type="ECO:0000256" key="1">
    <source>
        <dbReference type="ARBA" id="ARBA00004123"/>
    </source>
</evidence>
<proteinExistence type="inferred from homology"/>
<organism evidence="9 10">
    <name type="scientific">Dreissena polymorpha</name>
    <name type="common">Zebra mussel</name>
    <name type="synonym">Mytilus polymorpha</name>
    <dbReference type="NCBI Taxonomy" id="45954"/>
    <lineage>
        <taxon>Eukaryota</taxon>
        <taxon>Metazoa</taxon>
        <taxon>Spiralia</taxon>
        <taxon>Lophotrochozoa</taxon>
        <taxon>Mollusca</taxon>
        <taxon>Bivalvia</taxon>
        <taxon>Autobranchia</taxon>
        <taxon>Heteroconchia</taxon>
        <taxon>Euheterodonta</taxon>
        <taxon>Imparidentia</taxon>
        <taxon>Neoheterodontei</taxon>
        <taxon>Myida</taxon>
        <taxon>Dreissenoidea</taxon>
        <taxon>Dreissenidae</taxon>
        <taxon>Dreissena</taxon>
    </lineage>
</organism>
<keyword evidence="4" id="KW-0539">Nucleus</keyword>
<reference evidence="9" key="2">
    <citation type="submission" date="2020-11" db="EMBL/GenBank/DDBJ databases">
        <authorList>
            <person name="McCartney M.A."/>
            <person name="Auch B."/>
            <person name="Kono T."/>
            <person name="Mallez S."/>
            <person name="Becker A."/>
            <person name="Gohl D.M."/>
            <person name="Silverstein K.A.T."/>
            <person name="Koren S."/>
            <person name="Bechman K.B."/>
            <person name="Herman A."/>
            <person name="Abrahante J.E."/>
            <person name="Garbe J."/>
        </authorList>
    </citation>
    <scope>NUCLEOTIDE SEQUENCE</scope>
    <source>
        <strain evidence="9">Duluth1</strain>
        <tissue evidence="9">Whole animal</tissue>
    </source>
</reference>
<dbReference type="Gene3D" id="1.25.40.10">
    <property type="entry name" value="Tetratricopeptide repeat domain"/>
    <property type="match status" value="4"/>
</dbReference>
<dbReference type="SMART" id="SM00028">
    <property type="entry name" value="TPR"/>
    <property type="match status" value="9"/>
</dbReference>
<evidence type="ECO:0000256" key="3">
    <source>
        <dbReference type="ARBA" id="ARBA00022803"/>
    </source>
</evidence>
<evidence type="ECO:0000256" key="7">
    <source>
        <dbReference type="PROSITE-ProRule" id="PRU00339"/>
    </source>
</evidence>
<dbReference type="GO" id="GO:0007091">
    <property type="term" value="P:metaphase/anaphase transition of mitotic cell cycle"/>
    <property type="evidence" value="ECO:0007669"/>
    <property type="project" value="TreeGrafter"/>
</dbReference>
<dbReference type="FunFam" id="1.25.40.10:FF:000018">
    <property type="entry name" value="Cell division cycle protein 27 homolog B"/>
    <property type="match status" value="1"/>
</dbReference>
<feature type="repeat" description="TPR" evidence="7">
    <location>
        <begin position="764"/>
        <end position="797"/>
    </location>
</feature>
<evidence type="ECO:0000313" key="9">
    <source>
        <dbReference type="EMBL" id="KAH3706248.1"/>
    </source>
</evidence>
<accession>A0A9D4BUC6</accession>
<feature type="repeat" description="TPR" evidence="7">
    <location>
        <begin position="594"/>
        <end position="627"/>
    </location>
</feature>
<dbReference type="GO" id="GO:0005680">
    <property type="term" value="C:anaphase-promoting complex"/>
    <property type="evidence" value="ECO:0007669"/>
    <property type="project" value="TreeGrafter"/>
</dbReference>
<evidence type="ECO:0000256" key="8">
    <source>
        <dbReference type="SAM" id="MobiDB-lite"/>
    </source>
</evidence>
<dbReference type="GO" id="GO:0016567">
    <property type="term" value="P:protein ubiquitination"/>
    <property type="evidence" value="ECO:0007669"/>
    <property type="project" value="TreeGrafter"/>
</dbReference>
<dbReference type="GO" id="GO:0051301">
    <property type="term" value="P:cell division"/>
    <property type="evidence" value="ECO:0007669"/>
    <property type="project" value="TreeGrafter"/>
</dbReference>
<dbReference type="GO" id="GO:0005737">
    <property type="term" value="C:cytoplasm"/>
    <property type="evidence" value="ECO:0007669"/>
    <property type="project" value="TreeGrafter"/>
</dbReference>
<gene>
    <name evidence="9" type="ORF">DPMN_065633</name>
</gene>
<comment type="subcellular location">
    <subcellularLocation>
        <location evidence="1">Nucleus</location>
    </subcellularLocation>
</comment>
<dbReference type="Pfam" id="PF00515">
    <property type="entry name" value="TPR_1"/>
    <property type="match status" value="1"/>
</dbReference>
<sequence>MLLQEPVQAAIWDALQHYGYKDALFLAERLCAEVLSEETLYLLATCYYRAGKTRQTYALLKKRGQNSPDNKFLFARCCVDIGEYSEAELVLAGNILTRQLTMDEIEKQYGTLASHIFNILGAIYTRTERSQKAIECYKRSLKLNPLLWSSFDGLCQLGEKVDPSVVFPVPTVACTSVIIHNTKKAHTVHNTPPIIIAEVLSPITEAQARHIVTLTMEEPSPQALPHAETLGTPQSHPVIPPQSLQCTPQNETTVKFLSTPEPGLLETCQHTPENCGGNMFEQVMGSITQAPKSHRKSEQKLGFFGKHSLSMNLKEKFLEDSSHSPSFGILSLGSPTCDQMKTKLSFITPSPAEAMNESKAPRKPVTRRMNQNQTLMPKPPTFNSGSNTQENHPQNAQNNPPNVRRSSRLFSHSNSSSVKENNKQQGKTRFSSPKAAGRKTKSRLSKSKSDLSDLHKGELILDSKPITILEPQQPQIQLAQMQQQSLAGILSLLQSLGQAYLSLSQYECRRAIDQFHELPPHQLNTGWVLSQIGRALFELQEYHEAEKVFREILRNEPYQIEGMEFYSTTLWHLQKEVELSSLAQELTGIDKNSPEACCATGNCFSLQRDHETAIKFFNRAMQINPWFAYSYTLLGHEFVYTEELENAMACFRSAIRVSPRHYNAWYGVGLIYFKQEKFRLAEIHYRKALSINPQSSALLCNIGVVLYAQQKSEQALATLDRAIALDPKNPLCKFHKATILFGKQKHKEALEELEELKRIVPKESLIYFLLGKVYKKMGSTDLALMNFSWAMDLDPKGLNNQIKEAIEKRINADDDDSLARLSESDMPGIDASGSNSSLMDPDDMLQAVESDESL</sequence>
<keyword evidence="10" id="KW-1185">Reference proteome</keyword>
<dbReference type="Pfam" id="PF13181">
    <property type="entry name" value="TPR_8"/>
    <property type="match status" value="2"/>
</dbReference>
<dbReference type="PANTHER" id="PTHR12558">
    <property type="entry name" value="CELL DIVISION CYCLE 16,23,27"/>
    <property type="match status" value="1"/>
</dbReference>
<dbReference type="OrthoDB" id="329563at2759"/>
<dbReference type="AlphaFoldDB" id="A0A9D4BUC6"/>
<feature type="region of interest" description="Disordered" evidence="8">
    <location>
        <begin position="816"/>
        <end position="854"/>
    </location>
</feature>
<evidence type="ECO:0000313" key="10">
    <source>
        <dbReference type="Proteomes" id="UP000828390"/>
    </source>
</evidence>
<dbReference type="Pfam" id="PF12895">
    <property type="entry name" value="ANAPC3"/>
    <property type="match status" value="1"/>
</dbReference>
<dbReference type="InterPro" id="IPR019734">
    <property type="entry name" value="TPR_rpt"/>
</dbReference>
<dbReference type="PROSITE" id="PS50005">
    <property type="entry name" value="TPR"/>
    <property type="match status" value="7"/>
</dbReference>
<feature type="compositionally biased region" description="Polar residues" evidence="8">
    <location>
        <begin position="368"/>
        <end position="388"/>
    </location>
</feature>